<dbReference type="RefSeq" id="WP_097155774.1">
    <property type="nucleotide sequence ID" value="NZ_OBEL01000008.1"/>
</dbReference>
<dbReference type="InterPro" id="IPR050707">
    <property type="entry name" value="HTH_MetabolicPath_Reg"/>
</dbReference>
<keyword evidence="1" id="KW-0805">Transcription regulation</keyword>
<dbReference type="PROSITE" id="PS51078">
    <property type="entry name" value="ICLR_ED"/>
    <property type="match status" value="1"/>
</dbReference>
<accession>A0A285PNB5</accession>
<feature type="domain" description="HTH iclR-type" evidence="4">
    <location>
        <begin position="1"/>
        <end position="63"/>
    </location>
</feature>
<dbReference type="SUPFAM" id="SSF46785">
    <property type="entry name" value="Winged helix' DNA-binding domain"/>
    <property type="match status" value="1"/>
</dbReference>
<gene>
    <name evidence="6" type="ORF">SAMN06265368_4511</name>
</gene>
<dbReference type="InterPro" id="IPR014757">
    <property type="entry name" value="Tscrpt_reg_IclR_C"/>
</dbReference>
<dbReference type="GO" id="GO:0003700">
    <property type="term" value="F:DNA-binding transcription factor activity"/>
    <property type="evidence" value="ECO:0007669"/>
    <property type="project" value="TreeGrafter"/>
</dbReference>
<dbReference type="PANTHER" id="PTHR30136:SF24">
    <property type="entry name" value="HTH-TYPE TRANSCRIPTIONAL REPRESSOR ALLR"/>
    <property type="match status" value="1"/>
</dbReference>
<feature type="domain" description="IclR-ED" evidence="5">
    <location>
        <begin position="64"/>
        <end position="247"/>
    </location>
</feature>
<dbReference type="AlphaFoldDB" id="A0A285PNB5"/>
<name>A0A285PNB5_9HYPH</name>
<evidence type="ECO:0000313" key="7">
    <source>
        <dbReference type="Proteomes" id="UP000219439"/>
    </source>
</evidence>
<dbReference type="Gene3D" id="1.10.10.10">
    <property type="entry name" value="Winged helix-like DNA-binding domain superfamily/Winged helix DNA-binding domain"/>
    <property type="match status" value="1"/>
</dbReference>
<evidence type="ECO:0000313" key="6">
    <source>
        <dbReference type="EMBL" id="SNZ21391.1"/>
    </source>
</evidence>
<evidence type="ECO:0000259" key="5">
    <source>
        <dbReference type="PROSITE" id="PS51078"/>
    </source>
</evidence>
<evidence type="ECO:0000256" key="3">
    <source>
        <dbReference type="ARBA" id="ARBA00023163"/>
    </source>
</evidence>
<dbReference type="Pfam" id="PF09339">
    <property type="entry name" value="HTH_IclR"/>
    <property type="match status" value="1"/>
</dbReference>
<evidence type="ECO:0000256" key="1">
    <source>
        <dbReference type="ARBA" id="ARBA00023015"/>
    </source>
</evidence>
<organism evidence="6 7">
    <name type="scientific">Cohaesibacter gelatinilyticus</name>
    <dbReference type="NCBI Taxonomy" id="372072"/>
    <lineage>
        <taxon>Bacteria</taxon>
        <taxon>Pseudomonadati</taxon>
        <taxon>Pseudomonadota</taxon>
        <taxon>Alphaproteobacteria</taxon>
        <taxon>Hyphomicrobiales</taxon>
        <taxon>Cohaesibacteraceae</taxon>
    </lineage>
</organism>
<dbReference type="InterPro" id="IPR036388">
    <property type="entry name" value="WH-like_DNA-bd_sf"/>
</dbReference>
<dbReference type="PANTHER" id="PTHR30136">
    <property type="entry name" value="HELIX-TURN-HELIX TRANSCRIPTIONAL REGULATOR, ICLR FAMILY"/>
    <property type="match status" value="1"/>
</dbReference>
<dbReference type="SMART" id="SM00346">
    <property type="entry name" value="HTH_ICLR"/>
    <property type="match status" value="1"/>
</dbReference>
<proteinExistence type="predicted"/>
<evidence type="ECO:0000256" key="2">
    <source>
        <dbReference type="ARBA" id="ARBA00023125"/>
    </source>
</evidence>
<evidence type="ECO:0000259" key="4">
    <source>
        <dbReference type="PROSITE" id="PS51077"/>
    </source>
</evidence>
<sequence length="260" mass="28417">MGTVSKALKLLDYFSNDLPEIGLTQFTRLTGHNKATVLRLLTELVEMGFLEQDMERKTYRLGPAVLRLANVREQTFPAQEAARPILAALCETTTETVHLSMLEGETLSTIAQQETLKHGTRVMIDPAVRLPLHATASGKAVMAFQQSGALNEWLETPFESFTSETVTDAEVLRSEISEARQTGFGRSRDGFEKEVYGIAAPIFDAKGTAIGAVAVATPSSRLDAELIGIIEVALRKASQQLTKEWGGITPVALLEEWKNA</sequence>
<dbReference type="EMBL" id="OBEL01000008">
    <property type="protein sequence ID" value="SNZ21391.1"/>
    <property type="molecule type" value="Genomic_DNA"/>
</dbReference>
<dbReference type="InterPro" id="IPR005471">
    <property type="entry name" value="Tscrpt_reg_IclR_N"/>
</dbReference>
<dbReference type="Gene3D" id="3.30.450.40">
    <property type="match status" value="1"/>
</dbReference>
<dbReference type="Proteomes" id="UP000219439">
    <property type="component" value="Unassembled WGS sequence"/>
</dbReference>
<reference evidence="6 7" key="1">
    <citation type="submission" date="2017-09" db="EMBL/GenBank/DDBJ databases">
        <authorList>
            <person name="Ehlers B."/>
            <person name="Leendertz F.H."/>
        </authorList>
    </citation>
    <scope>NUCLEOTIDE SEQUENCE [LARGE SCALE GENOMIC DNA]</scope>
    <source>
        <strain evidence="6 7">DSM 18289</strain>
    </source>
</reference>
<dbReference type="InterPro" id="IPR029016">
    <property type="entry name" value="GAF-like_dom_sf"/>
</dbReference>
<dbReference type="SUPFAM" id="SSF55781">
    <property type="entry name" value="GAF domain-like"/>
    <property type="match status" value="1"/>
</dbReference>
<dbReference type="GO" id="GO:0003677">
    <property type="term" value="F:DNA binding"/>
    <property type="evidence" value="ECO:0007669"/>
    <property type="project" value="UniProtKB-KW"/>
</dbReference>
<keyword evidence="3" id="KW-0804">Transcription</keyword>
<dbReference type="InterPro" id="IPR036390">
    <property type="entry name" value="WH_DNA-bd_sf"/>
</dbReference>
<dbReference type="GO" id="GO:0045892">
    <property type="term" value="P:negative regulation of DNA-templated transcription"/>
    <property type="evidence" value="ECO:0007669"/>
    <property type="project" value="TreeGrafter"/>
</dbReference>
<keyword evidence="7" id="KW-1185">Reference proteome</keyword>
<dbReference type="PROSITE" id="PS51077">
    <property type="entry name" value="HTH_ICLR"/>
    <property type="match status" value="1"/>
</dbReference>
<dbReference type="OrthoDB" id="6811967at2"/>
<keyword evidence="2" id="KW-0238">DNA-binding</keyword>
<dbReference type="Pfam" id="PF01614">
    <property type="entry name" value="IclR_C"/>
    <property type="match status" value="1"/>
</dbReference>
<protein>
    <submittedName>
        <fullName evidence="6">Transcriptional regulator, IclR family</fullName>
    </submittedName>
</protein>